<dbReference type="SUPFAM" id="SSF141868">
    <property type="entry name" value="EAL domain-like"/>
    <property type="match status" value="1"/>
</dbReference>
<keyword evidence="3 5" id="KW-1133">Transmembrane helix</keyword>
<dbReference type="PROSITE" id="PS50883">
    <property type="entry name" value="EAL"/>
    <property type="match status" value="1"/>
</dbReference>
<name>A0ABT1G7Q6_9GAMM</name>
<dbReference type="Pfam" id="PF01590">
    <property type="entry name" value="GAF"/>
    <property type="match status" value="1"/>
</dbReference>
<dbReference type="PANTHER" id="PTHR44757">
    <property type="entry name" value="DIGUANYLATE CYCLASE DGCP"/>
    <property type="match status" value="1"/>
</dbReference>
<dbReference type="InterPro" id="IPR029016">
    <property type="entry name" value="GAF-like_dom_sf"/>
</dbReference>
<evidence type="ECO:0000259" key="7">
    <source>
        <dbReference type="PROSITE" id="PS50113"/>
    </source>
</evidence>
<feature type="domain" description="PAS" evidence="6">
    <location>
        <begin position="356"/>
        <end position="426"/>
    </location>
</feature>
<dbReference type="Gene3D" id="3.30.450.20">
    <property type="entry name" value="PAS domain"/>
    <property type="match status" value="2"/>
</dbReference>
<dbReference type="Proteomes" id="UP001523550">
    <property type="component" value="Unassembled WGS sequence"/>
</dbReference>
<dbReference type="InterPro" id="IPR000014">
    <property type="entry name" value="PAS"/>
</dbReference>
<feature type="domain" description="PAC" evidence="7">
    <location>
        <begin position="733"/>
        <end position="785"/>
    </location>
</feature>
<dbReference type="EMBL" id="JALJYF010000001">
    <property type="protein sequence ID" value="MCP1726353.1"/>
    <property type="molecule type" value="Genomic_DNA"/>
</dbReference>
<feature type="domain" description="PAS" evidence="6">
    <location>
        <begin position="661"/>
        <end position="702"/>
    </location>
</feature>
<evidence type="ECO:0000259" key="8">
    <source>
        <dbReference type="PROSITE" id="PS50839"/>
    </source>
</evidence>
<dbReference type="InterPro" id="IPR043128">
    <property type="entry name" value="Rev_trsase/Diguanyl_cyclase"/>
</dbReference>
<evidence type="ECO:0000256" key="2">
    <source>
        <dbReference type="ARBA" id="ARBA00022692"/>
    </source>
</evidence>
<dbReference type="CDD" id="cd00130">
    <property type="entry name" value="PAS"/>
    <property type="match status" value="2"/>
</dbReference>
<feature type="domain" description="GGDEF" evidence="10">
    <location>
        <begin position="817"/>
        <end position="950"/>
    </location>
</feature>
<dbReference type="InterPro" id="IPR000160">
    <property type="entry name" value="GGDEF_dom"/>
</dbReference>
<evidence type="ECO:0000259" key="10">
    <source>
        <dbReference type="PROSITE" id="PS50887"/>
    </source>
</evidence>
<dbReference type="InterPro" id="IPR001633">
    <property type="entry name" value="EAL_dom"/>
</dbReference>
<dbReference type="Pfam" id="PF00563">
    <property type="entry name" value="EAL"/>
    <property type="match status" value="1"/>
</dbReference>
<dbReference type="PROSITE" id="PS50839">
    <property type="entry name" value="CHASE"/>
    <property type="match status" value="1"/>
</dbReference>
<evidence type="ECO:0000256" key="4">
    <source>
        <dbReference type="ARBA" id="ARBA00023136"/>
    </source>
</evidence>
<sequence>MKFAEWLSRGTPSQDSGHPQVLFSLSLIALCLLLILITLGAWRLALQAERVEQHSELLSQLGGVNRDIETKLGQYFALLRSGSAAIGFMGEPEPKAWHRFVEGLDPSINYPGIASMAYLRRIPRDEAAVFERRIRENMYPNFQIVSDYQRPYLCVILHSALSGGGGAVGYDACQSHTSREALEAASHQREPVISDMLQLIRESPNQQVDAEHQGEPGFVVVNPVGDRGEDGWGYSSGWIAATITSEALFIPLVERLGEQHLLIQDEHDGQLTTLFEAGEREMRAEALTASEVLLIGDRQWRIHLSQGFQPGPFPLVVLGGGLSLSLLFIVLVRNSYHLRSRAEALAERMTDAWRQSEESRRRTEEIALVMVTHVDPKGCWEKVTPRLCSLLGYPESRLIGHSFLDFLHPDDQKPFENTLNALVESADHSLRQEGRFLNAEGTVVWIEVNASPVRDETDQLICLLMFIQDVSDRKAWERQLHQRDRLLEAVARSLNRLIMPGDFDAAVNDSLGILARAADVDRAYIFTNHPHSVTGLPAHSMRYEWVAPGISHQINNAAMHDLPYNDLPEEWYESLENGRPVRAFPRYLEGPAREMLLSQDIQSLLLVPIMLQGGFQGFVGLDDCHRERQWPESEVATLMAAAASMGNAFHRQQTEEELEHNRELLTSITDNISEGIYRSTPEGKLEYVNNALAEMFGYSSPEEMMQVSAPIHYVSPLRRRELAKKVEERGYYRDEEVEFLRRDGSRFIALNNTVAVSDEVGGVQYLDGVISDITQRKEAERKINYLAHYDTLTGLPNRTLLRDRMEQVLAKARRDSTRAAVLFIDLDRFKNVNDSLGHAVGDRLLSEVSRRLQKATRANDTVSRQGGDEFIVLLPEIDESNEAAQVASKLLGALGEPYRVGNHELHVTPSIGISLFPSDAEDIDDLIRNADAAMYQAKEHGRFNFQFFTHDLSVQAWERLSLENQLRRAIQWKEFVLYYQPQLSLETGEIVGIEALIRWWHEGRLISPSVFIPVAEQTGMIVEIGDWVMGEACRQLSSWQAEGLADIPVSVNLSPLQFRRRDIRSHIQQALASSGLSPEYLMLELTESTVMDEVDESVRMLGQLSRLGVRLCIDDFGTGYSSLSYLKRFPIDKLKIDKSFVSDIPTDTDDMAITAAVIDMGHNLNLTVVAEGVETREQLEFLRERRCQEMQGFLFSRPVTAEEMAELLRRKASLDLVS</sequence>
<evidence type="ECO:0000259" key="9">
    <source>
        <dbReference type="PROSITE" id="PS50883"/>
    </source>
</evidence>
<dbReference type="InterPro" id="IPR042240">
    <property type="entry name" value="CHASE_sf"/>
</dbReference>
<dbReference type="InterPro" id="IPR000700">
    <property type="entry name" value="PAS-assoc_C"/>
</dbReference>
<protein>
    <submittedName>
        <fullName evidence="11">Diguanylate cyclase (GGDEF)-like protein/PAS domain S-box-containing protein</fullName>
    </submittedName>
</protein>
<dbReference type="PROSITE" id="PS50113">
    <property type="entry name" value="PAC"/>
    <property type="match status" value="2"/>
</dbReference>
<keyword evidence="12" id="KW-1185">Reference proteome</keyword>
<evidence type="ECO:0000259" key="6">
    <source>
        <dbReference type="PROSITE" id="PS50112"/>
    </source>
</evidence>
<dbReference type="CDD" id="cd01948">
    <property type="entry name" value="EAL"/>
    <property type="match status" value="1"/>
</dbReference>
<evidence type="ECO:0000313" key="11">
    <source>
        <dbReference type="EMBL" id="MCP1726353.1"/>
    </source>
</evidence>
<reference evidence="11 12" key="1">
    <citation type="submission" date="2022-03" db="EMBL/GenBank/DDBJ databases">
        <title>Genomic Encyclopedia of Type Strains, Phase III (KMG-III): the genomes of soil and plant-associated and newly described type strains.</title>
        <authorList>
            <person name="Whitman W."/>
        </authorList>
    </citation>
    <scope>NUCLEOTIDE SEQUENCE [LARGE SCALE GENOMIC DNA]</scope>
    <source>
        <strain evidence="11 12">BSker1</strain>
    </source>
</reference>
<dbReference type="SUPFAM" id="SSF55785">
    <property type="entry name" value="PYP-like sensor domain (PAS domain)"/>
    <property type="match status" value="2"/>
</dbReference>
<dbReference type="RefSeq" id="WP_253444499.1">
    <property type="nucleotide sequence ID" value="NZ_JALJYF010000001.1"/>
</dbReference>
<dbReference type="SMART" id="SM00091">
    <property type="entry name" value="PAS"/>
    <property type="match status" value="2"/>
</dbReference>
<dbReference type="InterPro" id="IPR003018">
    <property type="entry name" value="GAF"/>
</dbReference>
<comment type="caution">
    <text evidence="11">The sequence shown here is derived from an EMBL/GenBank/DDBJ whole genome shotgun (WGS) entry which is preliminary data.</text>
</comment>
<dbReference type="InterPro" id="IPR035965">
    <property type="entry name" value="PAS-like_dom_sf"/>
</dbReference>
<evidence type="ECO:0000313" key="12">
    <source>
        <dbReference type="Proteomes" id="UP001523550"/>
    </source>
</evidence>
<feature type="domain" description="CHASE" evidence="8">
    <location>
        <begin position="111"/>
        <end position="224"/>
    </location>
</feature>
<feature type="domain" description="EAL" evidence="9">
    <location>
        <begin position="959"/>
        <end position="1212"/>
    </location>
</feature>
<dbReference type="Gene3D" id="3.20.20.450">
    <property type="entry name" value="EAL domain"/>
    <property type="match status" value="1"/>
</dbReference>
<dbReference type="NCBIfam" id="TIGR00254">
    <property type="entry name" value="GGDEF"/>
    <property type="match status" value="1"/>
</dbReference>
<evidence type="ECO:0000256" key="1">
    <source>
        <dbReference type="ARBA" id="ARBA00004370"/>
    </source>
</evidence>
<feature type="domain" description="PAC" evidence="7">
    <location>
        <begin position="430"/>
        <end position="482"/>
    </location>
</feature>
<dbReference type="SMART" id="SM01079">
    <property type="entry name" value="CHASE"/>
    <property type="match status" value="1"/>
</dbReference>
<dbReference type="SMART" id="SM00086">
    <property type="entry name" value="PAC"/>
    <property type="match status" value="2"/>
</dbReference>
<dbReference type="SMART" id="SM00065">
    <property type="entry name" value="GAF"/>
    <property type="match status" value="1"/>
</dbReference>
<evidence type="ECO:0000256" key="3">
    <source>
        <dbReference type="ARBA" id="ARBA00022989"/>
    </source>
</evidence>
<proteinExistence type="predicted"/>
<organism evidence="11 12">
    <name type="scientific">Natronospira proteinivora</name>
    <dbReference type="NCBI Taxonomy" id="1807133"/>
    <lineage>
        <taxon>Bacteria</taxon>
        <taxon>Pseudomonadati</taxon>
        <taxon>Pseudomonadota</taxon>
        <taxon>Gammaproteobacteria</taxon>
        <taxon>Natronospirales</taxon>
        <taxon>Natronospiraceae</taxon>
        <taxon>Natronospira</taxon>
    </lineage>
</organism>
<keyword evidence="4 5" id="KW-0472">Membrane</keyword>
<gene>
    <name evidence="11" type="ORF">J2T60_000318</name>
</gene>
<dbReference type="CDD" id="cd01949">
    <property type="entry name" value="GGDEF"/>
    <property type="match status" value="1"/>
</dbReference>
<dbReference type="InterPro" id="IPR006189">
    <property type="entry name" value="CHASE_dom"/>
</dbReference>
<dbReference type="Gene3D" id="3.30.450.40">
    <property type="match status" value="1"/>
</dbReference>
<dbReference type="SMART" id="SM00052">
    <property type="entry name" value="EAL"/>
    <property type="match status" value="1"/>
</dbReference>
<dbReference type="PROSITE" id="PS50887">
    <property type="entry name" value="GGDEF"/>
    <property type="match status" value="1"/>
</dbReference>
<dbReference type="PROSITE" id="PS50112">
    <property type="entry name" value="PAS"/>
    <property type="match status" value="2"/>
</dbReference>
<dbReference type="SUPFAM" id="SSF55781">
    <property type="entry name" value="GAF domain-like"/>
    <property type="match status" value="1"/>
</dbReference>
<dbReference type="SUPFAM" id="SSF55073">
    <property type="entry name" value="Nucleotide cyclase"/>
    <property type="match status" value="1"/>
</dbReference>
<dbReference type="InterPro" id="IPR035919">
    <property type="entry name" value="EAL_sf"/>
</dbReference>
<dbReference type="Gene3D" id="3.30.450.350">
    <property type="entry name" value="CHASE domain"/>
    <property type="match status" value="1"/>
</dbReference>
<dbReference type="Pfam" id="PF00990">
    <property type="entry name" value="GGDEF"/>
    <property type="match status" value="1"/>
</dbReference>
<dbReference type="InterPro" id="IPR052155">
    <property type="entry name" value="Biofilm_reg_signaling"/>
</dbReference>
<accession>A0ABT1G7Q6</accession>
<dbReference type="Pfam" id="PF03924">
    <property type="entry name" value="CHASE"/>
    <property type="match status" value="1"/>
</dbReference>
<dbReference type="PANTHER" id="PTHR44757:SF2">
    <property type="entry name" value="BIOFILM ARCHITECTURE MAINTENANCE PROTEIN MBAA"/>
    <property type="match status" value="1"/>
</dbReference>
<dbReference type="SMART" id="SM00267">
    <property type="entry name" value="GGDEF"/>
    <property type="match status" value="1"/>
</dbReference>
<keyword evidence="2 5" id="KW-0812">Transmembrane</keyword>
<dbReference type="NCBIfam" id="TIGR00229">
    <property type="entry name" value="sensory_box"/>
    <property type="match status" value="2"/>
</dbReference>
<dbReference type="InterPro" id="IPR001610">
    <property type="entry name" value="PAC"/>
</dbReference>
<dbReference type="InterPro" id="IPR029787">
    <property type="entry name" value="Nucleotide_cyclase"/>
</dbReference>
<evidence type="ECO:0000256" key="5">
    <source>
        <dbReference type="SAM" id="Phobius"/>
    </source>
</evidence>
<dbReference type="Pfam" id="PF13426">
    <property type="entry name" value="PAS_9"/>
    <property type="match status" value="1"/>
</dbReference>
<comment type="subcellular location">
    <subcellularLocation>
        <location evidence="1">Membrane</location>
    </subcellularLocation>
</comment>
<dbReference type="InterPro" id="IPR013655">
    <property type="entry name" value="PAS_fold_3"/>
</dbReference>
<feature type="transmembrane region" description="Helical" evidence="5">
    <location>
        <begin position="21"/>
        <end position="42"/>
    </location>
</feature>
<dbReference type="Pfam" id="PF08447">
    <property type="entry name" value="PAS_3"/>
    <property type="match status" value="1"/>
</dbReference>
<dbReference type="Gene3D" id="3.30.70.270">
    <property type="match status" value="1"/>
</dbReference>